<dbReference type="AlphaFoldDB" id="A0A7W6ETP2"/>
<evidence type="ECO:0000256" key="1">
    <source>
        <dbReference type="ARBA" id="ARBA00004196"/>
    </source>
</evidence>
<dbReference type="Gene3D" id="1.10.287.1490">
    <property type="match status" value="1"/>
</dbReference>
<dbReference type="PANTHER" id="PTHR32347">
    <property type="entry name" value="EFFLUX SYSTEM COMPONENT YKNX-RELATED"/>
    <property type="match status" value="1"/>
</dbReference>
<evidence type="ECO:0000256" key="2">
    <source>
        <dbReference type="ARBA" id="ARBA00023054"/>
    </source>
</evidence>
<comment type="caution">
    <text evidence="4">The sequence shown here is derived from an EMBL/GenBank/DDBJ whole genome shotgun (WGS) entry which is preliminary data.</text>
</comment>
<dbReference type="PROSITE" id="PS51257">
    <property type="entry name" value="PROKAR_LIPOPROTEIN"/>
    <property type="match status" value="1"/>
</dbReference>
<comment type="subcellular location">
    <subcellularLocation>
        <location evidence="1">Cell envelope</location>
    </subcellularLocation>
</comment>
<sequence length="339" mass="37484">MNTISQKISLKKAQQRGVGALLFLSLLTLSACNNSDQAFDASGVFEADEVVISSESMGKILSLEIEEGNTLKAGQAVGSVDCKNLNLQKAQVQASMEALSQKTNDASPQIQILKEQLMTQQRQIAAQREQLRLLEREHKRLDNLVKAEAVPSKQLDDVDGQISVLKKQIETAEGQVAVVQQQIKSQQQQVSIQNRGVLSERKPLEERIAQFDDQLQRCTITNPIDGTVLVKYATTNEMTATGKALYKIADLTSLTLRAYITGDQLGKIKLNQPVKVFVDNGKDSYKEVSGVVTWISNKAEFTPKTIQTKDERANLVYATKIKVKNDGFLKIGMYGEVKL</sequence>
<dbReference type="EMBL" id="JACIBY010000021">
    <property type="protein sequence ID" value="MBB3841787.1"/>
    <property type="molecule type" value="Genomic_DNA"/>
</dbReference>
<evidence type="ECO:0000313" key="4">
    <source>
        <dbReference type="EMBL" id="MBB3841787.1"/>
    </source>
</evidence>
<reference evidence="4 5" key="1">
    <citation type="submission" date="2020-08" db="EMBL/GenBank/DDBJ databases">
        <title>Genomic Encyclopedia of Type Strains, Phase IV (KMG-IV): sequencing the most valuable type-strain genomes for metagenomic binning, comparative biology and taxonomic classification.</title>
        <authorList>
            <person name="Goeker M."/>
        </authorList>
    </citation>
    <scope>NUCLEOTIDE SEQUENCE [LARGE SCALE GENOMIC DNA]</scope>
    <source>
        <strain evidence="4 5">DSM 17976</strain>
    </source>
</reference>
<accession>A0A7W6ETP2</accession>
<dbReference type="Gene3D" id="2.40.30.170">
    <property type="match status" value="1"/>
</dbReference>
<protein>
    <submittedName>
        <fullName evidence="4">HlyD family secretion protein</fullName>
    </submittedName>
</protein>
<gene>
    <name evidence="4" type="ORF">FHS57_005816</name>
</gene>
<dbReference type="RefSeq" id="WP_183979686.1">
    <property type="nucleotide sequence ID" value="NZ_JACIBY010000021.1"/>
</dbReference>
<dbReference type="InterPro" id="IPR050465">
    <property type="entry name" value="UPF0194_transport"/>
</dbReference>
<proteinExistence type="predicted"/>
<evidence type="ECO:0000256" key="3">
    <source>
        <dbReference type="SAM" id="Coils"/>
    </source>
</evidence>
<dbReference type="Proteomes" id="UP000541352">
    <property type="component" value="Unassembled WGS sequence"/>
</dbReference>
<keyword evidence="2 3" id="KW-0175">Coiled coil</keyword>
<name>A0A7W6ETP2_9BACT</name>
<dbReference type="GO" id="GO:0030313">
    <property type="term" value="C:cell envelope"/>
    <property type="evidence" value="ECO:0007669"/>
    <property type="project" value="UniProtKB-SubCell"/>
</dbReference>
<evidence type="ECO:0000313" key="5">
    <source>
        <dbReference type="Proteomes" id="UP000541352"/>
    </source>
</evidence>
<organism evidence="4 5">
    <name type="scientific">Runella defluvii</name>
    <dbReference type="NCBI Taxonomy" id="370973"/>
    <lineage>
        <taxon>Bacteria</taxon>
        <taxon>Pseudomonadati</taxon>
        <taxon>Bacteroidota</taxon>
        <taxon>Cytophagia</taxon>
        <taxon>Cytophagales</taxon>
        <taxon>Spirosomataceae</taxon>
        <taxon>Runella</taxon>
    </lineage>
</organism>
<feature type="coiled-coil region" evidence="3">
    <location>
        <begin position="82"/>
        <end position="189"/>
    </location>
</feature>
<keyword evidence="5" id="KW-1185">Reference proteome</keyword>
<dbReference type="PANTHER" id="PTHR32347:SF23">
    <property type="entry name" value="BLL5650 PROTEIN"/>
    <property type="match status" value="1"/>
</dbReference>